<gene>
    <name evidence="2" type="ORF">NPX13_g903</name>
</gene>
<accession>A0A9W8NM12</accession>
<comment type="caution">
    <text evidence="2">The sequence shown here is derived from an EMBL/GenBank/DDBJ whole genome shotgun (WGS) entry which is preliminary data.</text>
</comment>
<keyword evidence="1" id="KW-0732">Signal</keyword>
<keyword evidence="3" id="KW-1185">Reference proteome</keyword>
<proteinExistence type="predicted"/>
<dbReference type="VEuPathDB" id="FungiDB:F4678DRAFT_273012"/>
<dbReference type="OrthoDB" id="3515453at2759"/>
<dbReference type="AlphaFoldDB" id="A0A9W8NM12"/>
<dbReference type="EMBL" id="JANPWZ010000071">
    <property type="protein sequence ID" value="KAJ3579661.1"/>
    <property type="molecule type" value="Genomic_DNA"/>
</dbReference>
<evidence type="ECO:0000313" key="3">
    <source>
        <dbReference type="Proteomes" id="UP001148614"/>
    </source>
</evidence>
<feature type="chain" id="PRO_5040870516" description="Chitosanase" evidence="1">
    <location>
        <begin position="19"/>
        <end position="200"/>
    </location>
</feature>
<reference evidence="2" key="1">
    <citation type="submission" date="2022-07" db="EMBL/GenBank/DDBJ databases">
        <title>Genome Sequence of Xylaria arbuscula.</title>
        <authorList>
            <person name="Buettner E."/>
        </authorList>
    </citation>
    <scope>NUCLEOTIDE SEQUENCE</scope>
    <source>
        <strain evidence="2">VT107</strain>
    </source>
</reference>
<protein>
    <recommendedName>
        <fullName evidence="4">Chitosanase</fullName>
    </recommendedName>
</protein>
<sequence length="200" mass="21967">MHSSIVLALATLATGAMSKIFSVGPSFIHITGKNDTRIKGYGQSCHAGAAAAGLCYVDREDDENLKLYYFNYSTDATGDRAGALTFNMEFQKSNGTETMPFAAKLRANPGSNMQVVIFGPGLEEDSVFSAGDDGKFFISGLRDDSHWGEKQPAFGGHMDLQRFYLCWQWVGFYWRRSIAWASSLPPQNPSCEPVNVRIGI</sequence>
<name>A0A9W8NM12_9PEZI</name>
<evidence type="ECO:0000313" key="2">
    <source>
        <dbReference type="EMBL" id="KAJ3579661.1"/>
    </source>
</evidence>
<evidence type="ECO:0000256" key="1">
    <source>
        <dbReference type="SAM" id="SignalP"/>
    </source>
</evidence>
<organism evidence="2 3">
    <name type="scientific">Xylaria arbuscula</name>
    <dbReference type="NCBI Taxonomy" id="114810"/>
    <lineage>
        <taxon>Eukaryota</taxon>
        <taxon>Fungi</taxon>
        <taxon>Dikarya</taxon>
        <taxon>Ascomycota</taxon>
        <taxon>Pezizomycotina</taxon>
        <taxon>Sordariomycetes</taxon>
        <taxon>Xylariomycetidae</taxon>
        <taxon>Xylariales</taxon>
        <taxon>Xylariaceae</taxon>
        <taxon>Xylaria</taxon>
    </lineage>
</organism>
<evidence type="ECO:0008006" key="4">
    <source>
        <dbReference type="Google" id="ProtNLM"/>
    </source>
</evidence>
<feature type="signal peptide" evidence="1">
    <location>
        <begin position="1"/>
        <end position="18"/>
    </location>
</feature>
<dbReference type="Proteomes" id="UP001148614">
    <property type="component" value="Unassembled WGS sequence"/>
</dbReference>